<accession>X0BTI9</accession>
<dbReference type="Proteomes" id="UP000030663">
    <property type="component" value="Unassembled WGS sequence"/>
</dbReference>
<evidence type="ECO:0000313" key="3">
    <source>
        <dbReference type="Proteomes" id="UP000030663"/>
    </source>
</evidence>
<dbReference type="HOGENOM" id="CLU_3392426_0_0_1"/>
<dbReference type="AlphaFoldDB" id="X0BTI9"/>
<evidence type="ECO:0000313" key="2">
    <source>
        <dbReference type="EMBL" id="EXK85191.1"/>
    </source>
</evidence>
<protein>
    <submittedName>
        <fullName evidence="2">Uncharacterized protein</fullName>
    </submittedName>
</protein>
<gene>
    <name evidence="2" type="ORF">FOQG_10845</name>
</gene>
<dbReference type="EMBL" id="JH658391">
    <property type="protein sequence ID" value="EXK85191.1"/>
    <property type="molecule type" value="Genomic_DNA"/>
</dbReference>
<keyword evidence="3" id="KW-1185">Reference proteome</keyword>
<name>X0BTI9_FUSOX</name>
<organism evidence="2 3">
    <name type="scientific">Fusarium oxysporum f. sp. raphani 54005</name>
    <dbReference type="NCBI Taxonomy" id="1089458"/>
    <lineage>
        <taxon>Eukaryota</taxon>
        <taxon>Fungi</taxon>
        <taxon>Dikarya</taxon>
        <taxon>Ascomycota</taxon>
        <taxon>Pezizomycotina</taxon>
        <taxon>Sordariomycetes</taxon>
        <taxon>Hypocreomycetidae</taxon>
        <taxon>Hypocreales</taxon>
        <taxon>Nectriaceae</taxon>
        <taxon>Fusarium</taxon>
        <taxon>Fusarium oxysporum species complex</taxon>
    </lineage>
</organism>
<reference evidence="2 3" key="1">
    <citation type="submission" date="2011-11" db="EMBL/GenBank/DDBJ databases">
        <title>The Genome Sequence of Fusarium oxysporum PHW815.</title>
        <authorList>
            <consortium name="The Broad Institute Genome Sequencing Platform"/>
            <person name="Ma L.-J."/>
            <person name="Gale L.R."/>
            <person name="Schwartz D.C."/>
            <person name="Zhou S."/>
            <person name="Corby-Kistler H."/>
            <person name="Young S.K."/>
            <person name="Zeng Q."/>
            <person name="Gargeya S."/>
            <person name="Fitzgerald M."/>
            <person name="Haas B."/>
            <person name="Abouelleil A."/>
            <person name="Alvarado L."/>
            <person name="Arachchi H.M."/>
            <person name="Berlin A."/>
            <person name="Brown A."/>
            <person name="Chapman S.B."/>
            <person name="Chen Z."/>
            <person name="Dunbar C."/>
            <person name="Freedman E."/>
            <person name="Gearin G."/>
            <person name="Goldberg J."/>
            <person name="Griggs A."/>
            <person name="Gujja S."/>
            <person name="Heiman D."/>
            <person name="Howarth C."/>
            <person name="Larson L."/>
            <person name="Lui A."/>
            <person name="MacDonald P.J.P."/>
            <person name="Montmayeur A."/>
            <person name="Murphy C."/>
            <person name="Neiman D."/>
            <person name="Pearson M."/>
            <person name="Priest M."/>
            <person name="Roberts A."/>
            <person name="Saif S."/>
            <person name="Shea T."/>
            <person name="Shenoy N."/>
            <person name="Sisk P."/>
            <person name="Stolte C."/>
            <person name="Sykes S."/>
            <person name="Wortman J."/>
            <person name="Nusbaum C."/>
            <person name="Birren B."/>
        </authorList>
    </citation>
    <scope>NUCLEOTIDE SEQUENCE [LARGE SCALE GENOMIC DNA]</scope>
    <source>
        <strain evidence="2 3">54005</strain>
    </source>
</reference>
<proteinExistence type="predicted"/>
<sequence>MSSHSDIADGGDLSTQMMNLRSRKFQKAPNSV</sequence>
<evidence type="ECO:0000256" key="1">
    <source>
        <dbReference type="SAM" id="MobiDB-lite"/>
    </source>
</evidence>
<feature type="region of interest" description="Disordered" evidence="1">
    <location>
        <begin position="1"/>
        <end position="32"/>
    </location>
</feature>